<keyword evidence="11" id="KW-1185">Reference proteome</keyword>
<evidence type="ECO:0000256" key="8">
    <source>
        <dbReference type="ARBA" id="ARBA00023274"/>
    </source>
</evidence>
<dbReference type="NCBIfam" id="NF003214">
    <property type="entry name" value="PRK04179.1"/>
    <property type="match status" value="1"/>
</dbReference>
<evidence type="ECO:0000313" key="11">
    <source>
        <dbReference type="Proteomes" id="UP000315496"/>
    </source>
</evidence>
<proteinExistence type="inferred from homology"/>
<evidence type="ECO:0000256" key="1">
    <source>
        <dbReference type="ARBA" id="ARBA00009805"/>
    </source>
</evidence>
<keyword evidence="7 9" id="KW-0689">Ribosomal protein</keyword>
<comment type="similarity">
    <text evidence="1 9">Belongs to the eukaryotic ribosomal protein eL37 family.</text>
</comment>
<evidence type="ECO:0000256" key="5">
    <source>
        <dbReference type="ARBA" id="ARBA00022833"/>
    </source>
</evidence>
<dbReference type="Gene3D" id="2.20.25.30">
    <property type="match status" value="1"/>
</dbReference>
<dbReference type="InterPro" id="IPR011331">
    <property type="entry name" value="Ribosomal_eL37/eL43"/>
</dbReference>
<evidence type="ECO:0000256" key="2">
    <source>
        <dbReference type="ARBA" id="ARBA00022723"/>
    </source>
</evidence>
<protein>
    <recommendedName>
        <fullName evidence="9">Ribosomal protein L37</fullName>
    </recommendedName>
</protein>
<organism evidence="10 11">
    <name type="scientific">Giardia muris</name>
    <dbReference type="NCBI Taxonomy" id="5742"/>
    <lineage>
        <taxon>Eukaryota</taxon>
        <taxon>Metamonada</taxon>
        <taxon>Diplomonadida</taxon>
        <taxon>Hexamitidae</taxon>
        <taxon>Giardiinae</taxon>
        <taxon>Giardia</taxon>
    </lineage>
</organism>
<dbReference type="PANTHER" id="PTHR10768">
    <property type="entry name" value="60S RIBOSOMAL PROTEIN L37"/>
    <property type="match status" value="1"/>
</dbReference>
<dbReference type="GO" id="GO:0022625">
    <property type="term" value="C:cytosolic large ribosomal subunit"/>
    <property type="evidence" value="ECO:0007669"/>
    <property type="project" value="TreeGrafter"/>
</dbReference>
<dbReference type="AlphaFoldDB" id="A0A4Z1SZ08"/>
<name>A0A4Z1SZ08_GIAMU</name>
<dbReference type="GO" id="GO:0003735">
    <property type="term" value="F:structural constituent of ribosome"/>
    <property type="evidence" value="ECO:0007669"/>
    <property type="project" value="InterPro"/>
</dbReference>
<evidence type="ECO:0000256" key="7">
    <source>
        <dbReference type="ARBA" id="ARBA00022980"/>
    </source>
</evidence>
<dbReference type="Proteomes" id="UP000315496">
    <property type="component" value="Chromosome 1"/>
</dbReference>
<evidence type="ECO:0000256" key="6">
    <source>
        <dbReference type="ARBA" id="ARBA00022884"/>
    </source>
</evidence>
<gene>
    <name evidence="10" type="ORF">GMRT_13575</name>
</gene>
<dbReference type="HAMAP" id="MF_00547">
    <property type="entry name" value="Ribosomal_eL37"/>
    <property type="match status" value="1"/>
</dbReference>
<accession>A0A4Z1SZ08</accession>
<dbReference type="OrthoDB" id="10259236at2759"/>
<dbReference type="EMBL" id="VDLU01000001">
    <property type="protein sequence ID" value="TNJ29995.1"/>
    <property type="molecule type" value="Genomic_DNA"/>
</dbReference>
<dbReference type="PROSITE" id="PS01077">
    <property type="entry name" value="RIBOSOMAL_L37E"/>
    <property type="match status" value="1"/>
</dbReference>
<reference evidence="10 11" key="1">
    <citation type="submission" date="2019-05" db="EMBL/GenBank/DDBJ databases">
        <title>The compact genome of Giardia muris reveals important steps in the evolution of intestinal protozoan parasites.</title>
        <authorList>
            <person name="Xu F."/>
            <person name="Jimenez-Gonzalez A."/>
            <person name="Einarsson E."/>
            <person name="Astvaldsson A."/>
            <person name="Peirasmaki D."/>
            <person name="Eckmann L."/>
            <person name="Andersson J.O."/>
            <person name="Svard S.G."/>
            <person name="Jerlstrom-Hultqvist J."/>
        </authorList>
    </citation>
    <scope>NUCLEOTIDE SEQUENCE [LARGE SCALE GENOMIC DNA]</scope>
    <source>
        <strain evidence="10 11">Roberts-Thomson</strain>
    </source>
</reference>
<dbReference type="InterPro" id="IPR001569">
    <property type="entry name" value="Ribosomal_eL37"/>
</dbReference>
<dbReference type="GO" id="GO:0006412">
    <property type="term" value="P:translation"/>
    <property type="evidence" value="ECO:0007669"/>
    <property type="project" value="InterPro"/>
</dbReference>
<evidence type="ECO:0000313" key="10">
    <source>
        <dbReference type="EMBL" id="TNJ29995.1"/>
    </source>
</evidence>
<keyword evidence="3 9" id="KW-0699">rRNA-binding</keyword>
<dbReference type="PANTHER" id="PTHR10768:SF0">
    <property type="entry name" value="RIBOSOMAL PROTEIN L37"/>
    <property type="match status" value="1"/>
</dbReference>
<evidence type="ECO:0000256" key="4">
    <source>
        <dbReference type="ARBA" id="ARBA00022771"/>
    </source>
</evidence>
<evidence type="ECO:0000256" key="9">
    <source>
        <dbReference type="RuleBase" id="RU000576"/>
    </source>
</evidence>
<keyword evidence="2 9" id="KW-0479">Metal-binding</keyword>
<sequence>MTKGTASMGKRHTRIHTSCKRCGKHSFHIQKSECSSCGYPSPKMRRYNWSKKAMRRRTQGTGRMKHLRTFFKRSSAK</sequence>
<dbReference type="SUPFAM" id="SSF57829">
    <property type="entry name" value="Zn-binding ribosomal proteins"/>
    <property type="match status" value="1"/>
</dbReference>
<keyword evidence="6 9" id="KW-0694">RNA-binding</keyword>
<evidence type="ECO:0000256" key="3">
    <source>
        <dbReference type="ARBA" id="ARBA00022730"/>
    </source>
</evidence>
<keyword evidence="5 9" id="KW-0862">Zinc</keyword>
<dbReference type="GO" id="GO:0008270">
    <property type="term" value="F:zinc ion binding"/>
    <property type="evidence" value="ECO:0007669"/>
    <property type="project" value="UniProtKB-KW"/>
</dbReference>
<dbReference type="GO" id="GO:0019843">
    <property type="term" value="F:rRNA binding"/>
    <property type="evidence" value="ECO:0007669"/>
    <property type="project" value="UniProtKB-KW"/>
</dbReference>
<keyword evidence="4" id="KW-0863">Zinc-finger</keyword>
<dbReference type="VEuPathDB" id="GiardiaDB:GMRT_13575"/>
<comment type="caution">
    <text evidence="10">The sequence shown here is derived from an EMBL/GenBank/DDBJ whole genome shotgun (WGS) entry which is preliminary data.</text>
</comment>
<dbReference type="InterPro" id="IPR011332">
    <property type="entry name" value="Ribosomal_zn-bd"/>
</dbReference>
<comment type="function">
    <text evidence="9">Component of the large ribosomal subunit. The ribosome is a large ribonucleoprotein complex responsible for the synthesis of proteins in the cell.</text>
</comment>
<dbReference type="InterPro" id="IPR018267">
    <property type="entry name" value="Ribosomal_eL37_CS"/>
</dbReference>
<keyword evidence="8 9" id="KW-0687">Ribonucleoprotein</keyword>
<dbReference type="Pfam" id="PF01907">
    <property type="entry name" value="Ribosomal_L37e"/>
    <property type="match status" value="1"/>
</dbReference>